<evidence type="ECO:0000313" key="5">
    <source>
        <dbReference type="Proteomes" id="UP000030700"/>
    </source>
</evidence>
<reference evidence="4" key="1">
    <citation type="journal article" date="2015" name="PeerJ">
        <title>First genomic representation of candidate bacterial phylum KSB3 points to enhanced environmental sensing as a trigger of wastewater bulking.</title>
        <authorList>
            <person name="Sekiguchi Y."/>
            <person name="Ohashi A."/>
            <person name="Parks D.H."/>
            <person name="Yamauchi T."/>
            <person name="Tyson G.W."/>
            <person name="Hugenholtz P."/>
        </authorList>
    </citation>
    <scope>NUCLEOTIDE SEQUENCE [LARGE SCALE GENOMIC DNA]</scope>
</reference>
<accession>A0A081BT48</accession>
<keyword evidence="5" id="KW-1185">Reference proteome</keyword>
<keyword evidence="1" id="KW-0500">Molybdenum</keyword>
<gene>
    <name evidence="4" type="ORF">U14_05866</name>
</gene>
<dbReference type="PANTHER" id="PTHR11908">
    <property type="entry name" value="XANTHINE DEHYDROGENASE"/>
    <property type="match status" value="1"/>
</dbReference>
<dbReference type="PANTHER" id="PTHR11908:SF132">
    <property type="entry name" value="ALDEHYDE OXIDASE 1-RELATED"/>
    <property type="match status" value="1"/>
</dbReference>
<feature type="domain" description="Aldehyde oxidase/xanthine dehydrogenase a/b hammerhead" evidence="3">
    <location>
        <begin position="46"/>
        <end position="158"/>
    </location>
</feature>
<dbReference type="InterPro" id="IPR037165">
    <property type="entry name" value="AldOxase/xan_DH_Mopterin-bd_sf"/>
</dbReference>
<dbReference type="SUPFAM" id="SSF54665">
    <property type="entry name" value="CO dehydrogenase molybdoprotein N-domain-like"/>
    <property type="match status" value="1"/>
</dbReference>
<name>A0A081BT48_9BACT</name>
<dbReference type="AlphaFoldDB" id="A0A081BT48"/>
<sequence length="806" mass="87144">MPPKQALALLNFRVFRVFRGEYIMKHKPLRVVGASVEKVDGVGLVTGAAKYTDDFEMPGMLHAKILTSPHPHARIRAIDVEKALALPGVHAVLTHNDVKPIRHTKAGQSFPEPSPYDRLIFDEKVRFVGDRVAVVAAESLNIAEAALALIEVEYEILPAVFDMEAAMQPGAPVIHDETDAERIFDAARNIASFSSVDIGSVERGFQEADVIIERTYTTQRAKHCALETHGTFGYLDEDGRLVLITSTQVPFHTRRQLAAILEMPEHRIRVIKPRIGGGFGNKQGMCLEDVVALLVLKTERPVKLIFERHEEFAGGYCRHPQILRLKTGAKKDGTLLAQEMHVIGNTGAYGDHAPTVQECTGRKTLPLYRVPNIHYDVHAVYTNLPVSGAFRGYGALQGFFAIESQMDELAAQLNMDPLELRQKNRIQQGEIDIVAAAFGDKEERKMLSCGLGECIERGAAAIGWKAKRGKSGDGIIRRGVGMACAMQGSGIAGVDEGSATLTLNPDGSVSLFVGATDLGTGADTILTQIAAEALGISVSDIRITSADTALTPFDVGAYASSTTYVSGGAVKKAAEQLLHNILRVAGKMLGEQVKKLEYQPEEGQRACRIISQNGEAISFKQVGAYAAQNQKRPISATASNMSQTSPPPFTAQFAEVEVDTETGQVKVLRLVAAVDCGIAINPKLAEGQVEGAVTQGLGFALFEEMKFDENGRLLNPNFADYKIFNAADMPRLETILVQTHEPTGPYGAKSVSEVPINCPPPAIANAIFDAVGVRITDLPITPEKVLAALRARQDASPLPHAHSFQI</sequence>
<dbReference type="HOGENOM" id="CLU_001681_2_1_0"/>
<keyword evidence="2" id="KW-0560">Oxidoreductase</keyword>
<dbReference type="Gene3D" id="3.30.365.10">
    <property type="entry name" value="Aldehyde oxidase/xanthine dehydrogenase, molybdopterin binding domain"/>
    <property type="match status" value="4"/>
</dbReference>
<dbReference type="InterPro" id="IPR000674">
    <property type="entry name" value="Ald_Oxase/Xan_DH_a/b"/>
</dbReference>
<evidence type="ECO:0000256" key="2">
    <source>
        <dbReference type="ARBA" id="ARBA00023002"/>
    </source>
</evidence>
<dbReference type="InterPro" id="IPR008274">
    <property type="entry name" value="AldOxase/xan_DH_MoCoBD1"/>
</dbReference>
<dbReference type="Pfam" id="PF01315">
    <property type="entry name" value="Ald_Xan_dh_C"/>
    <property type="match status" value="1"/>
</dbReference>
<dbReference type="Pfam" id="PF02738">
    <property type="entry name" value="MoCoBD_1"/>
    <property type="match status" value="1"/>
</dbReference>
<dbReference type="GO" id="GO:0005506">
    <property type="term" value="F:iron ion binding"/>
    <property type="evidence" value="ECO:0007669"/>
    <property type="project" value="InterPro"/>
</dbReference>
<dbReference type="InterPro" id="IPR036856">
    <property type="entry name" value="Ald_Oxase/Xan_DH_a/b_sf"/>
</dbReference>
<protein>
    <submittedName>
        <fullName evidence="4">Putative hypoxanthine oxidase XdhD</fullName>
    </submittedName>
</protein>
<evidence type="ECO:0000256" key="1">
    <source>
        <dbReference type="ARBA" id="ARBA00022505"/>
    </source>
</evidence>
<dbReference type="EMBL" id="DF820462">
    <property type="protein sequence ID" value="GAK54579.1"/>
    <property type="molecule type" value="Genomic_DNA"/>
</dbReference>
<dbReference type="Gene3D" id="3.90.1170.50">
    <property type="entry name" value="Aldehyde oxidase/xanthine dehydrogenase, a/b hammerhead"/>
    <property type="match status" value="1"/>
</dbReference>
<dbReference type="Pfam" id="PF20256">
    <property type="entry name" value="MoCoBD_2"/>
    <property type="match status" value="1"/>
</dbReference>
<evidence type="ECO:0000259" key="3">
    <source>
        <dbReference type="SMART" id="SM01008"/>
    </source>
</evidence>
<organism evidence="4">
    <name type="scientific">Candidatus Moduliflexus flocculans</name>
    <dbReference type="NCBI Taxonomy" id="1499966"/>
    <lineage>
        <taxon>Bacteria</taxon>
        <taxon>Candidatus Moduliflexota</taxon>
        <taxon>Candidatus Moduliflexia</taxon>
        <taxon>Candidatus Moduliflexales</taxon>
        <taxon>Candidatus Moduliflexaceae</taxon>
    </lineage>
</organism>
<dbReference type="SMART" id="SM01008">
    <property type="entry name" value="Ald_Xan_dh_C"/>
    <property type="match status" value="1"/>
</dbReference>
<dbReference type="InterPro" id="IPR016208">
    <property type="entry name" value="Ald_Oxase/xanthine_DH-like"/>
</dbReference>
<dbReference type="GO" id="GO:0016491">
    <property type="term" value="F:oxidoreductase activity"/>
    <property type="evidence" value="ECO:0007669"/>
    <property type="project" value="UniProtKB-KW"/>
</dbReference>
<evidence type="ECO:0000313" key="4">
    <source>
        <dbReference type="EMBL" id="GAK54579.1"/>
    </source>
</evidence>
<dbReference type="InterPro" id="IPR046867">
    <property type="entry name" value="AldOxase/xan_DH_MoCoBD2"/>
</dbReference>
<dbReference type="SUPFAM" id="SSF56003">
    <property type="entry name" value="Molybdenum cofactor-binding domain"/>
    <property type="match status" value="1"/>
</dbReference>
<proteinExistence type="predicted"/>
<dbReference type="STRING" id="1499966.U14_05866"/>
<dbReference type="Proteomes" id="UP000030700">
    <property type="component" value="Unassembled WGS sequence"/>
</dbReference>